<dbReference type="Pfam" id="PF00535">
    <property type="entry name" value="Glycos_transf_2"/>
    <property type="match status" value="1"/>
</dbReference>
<keyword evidence="1" id="KW-1003">Cell membrane</keyword>
<evidence type="ECO:0000313" key="11">
    <source>
        <dbReference type="Proteomes" id="UP000193355"/>
    </source>
</evidence>
<evidence type="ECO:0000256" key="6">
    <source>
        <dbReference type="ARBA" id="ARBA00022989"/>
    </source>
</evidence>
<dbReference type="InterPro" id="IPR001173">
    <property type="entry name" value="Glyco_trans_2-like"/>
</dbReference>
<dbReference type="Gene3D" id="3.90.550.10">
    <property type="entry name" value="Spore Coat Polysaccharide Biosynthesis Protein SpsA, Chain A"/>
    <property type="match status" value="1"/>
</dbReference>
<keyword evidence="6 8" id="KW-1133">Transmembrane helix</keyword>
<evidence type="ECO:0000256" key="3">
    <source>
        <dbReference type="ARBA" id="ARBA00022679"/>
    </source>
</evidence>
<dbReference type="AlphaFoldDB" id="A0A1X7KHF1"/>
<dbReference type="OrthoDB" id="9807778at2"/>
<evidence type="ECO:0000313" key="10">
    <source>
        <dbReference type="EMBL" id="SMG39968.1"/>
    </source>
</evidence>
<dbReference type="GO" id="GO:0005886">
    <property type="term" value="C:plasma membrane"/>
    <property type="evidence" value="ECO:0007669"/>
    <property type="project" value="TreeGrafter"/>
</dbReference>
<sequence length="313" mass="35575">MRPEVSLVIPVYNEEESLPELFSRTVKVLKGLNRPYELILVDDGSRDRSLALCLELREREGSIRVASMNGNFGQHMAIMAGFSLARGEMVITMDADLQNPPEEIPKLIRAMERGHDVVGTIRTFRQDPLFRKVASKIVNKVTNRITGLRLNDYGCMLRGYRRRIVDLIIQCQETTTFIPALAQKFALSPVEVSVKHSERKKGESKYGLFKLIRLNFDLMTGFSMVPLQAVTMTGIAVAVMSLGFTIMLILRRLFLGPEAEGVFTLFAINFFLMGITMMSVGIGGEYVGRVYQEVRKRPRYVIRHVYQEEQEDD</sequence>
<evidence type="ECO:0000256" key="8">
    <source>
        <dbReference type="SAM" id="Phobius"/>
    </source>
</evidence>
<dbReference type="SUPFAM" id="SSF53448">
    <property type="entry name" value="Nucleotide-diphospho-sugar transferases"/>
    <property type="match status" value="1"/>
</dbReference>
<name>A0A1X7KHF1_9BACT</name>
<dbReference type="CDD" id="cd04187">
    <property type="entry name" value="DPM1_like_bac"/>
    <property type="match status" value="1"/>
</dbReference>
<accession>A0A1X7KHF1</accession>
<keyword evidence="4 8" id="KW-0812">Transmembrane</keyword>
<feature type="domain" description="Glycosyltransferase 2-like" evidence="9">
    <location>
        <begin position="6"/>
        <end position="165"/>
    </location>
</feature>
<dbReference type="PANTHER" id="PTHR48090">
    <property type="entry name" value="UNDECAPRENYL-PHOSPHATE 4-DEOXY-4-FORMAMIDO-L-ARABINOSE TRANSFERASE-RELATED"/>
    <property type="match status" value="1"/>
</dbReference>
<proteinExistence type="predicted"/>
<feature type="transmembrane region" description="Helical" evidence="8">
    <location>
        <begin position="229"/>
        <end position="250"/>
    </location>
</feature>
<evidence type="ECO:0000256" key="7">
    <source>
        <dbReference type="ARBA" id="ARBA00023136"/>
    </source>
</evidence>
<feature type="transmembrane region" description="Helical" evidence="8">
    <location>
        <begin position="262"/>
        <end position="287"/>
    </location>
</feature>
<keyword evidence="2" id="KW-0328">Glycosyltransferase</keyword>
<evidence type="ECO:0000256" key="2">
    <source>
        <dbReference type="ARBA" id="ARBA00022676"/>
    </source>
</evidence>
<dbReference type="GO" id="GO:0009103">
    <property type="term" value="P:lipopolysaccharide biosynthetic process"/>
    <property type="evidence" value="ECO:0007669"/>
    <property type="project" value="UniProtKB-KW"/>
</dbReference>
<evidence type="ECO:0000259" key="9">
    <source>
        <dbReference type="Pfam" id="PF00535"/>
    </source>
</evidence>
<evidence type="ECO:0000256" key="4">
    <source>
        <dbReference type="ARBA" id="ARBA00022692"/>
    </source>
</evidence>
<reference evidence="11" key="1">
    <citation type="submission" date="2017-04" db="EMBL/GenBank/DDBJ databases">
        <authorList>
            <person name="Varghese N."/>
            <person name="Submissions S."/>
        </authorList>
    </citation>
    <scope>NUCLEOTIDE SEQUENCE [LARGE SCALE GENOMIC DNA]</scope>
    <source>
        <strain evidence="11">USBA 82</strain>
    </source>
</reference>
<keyword evidence="5" id="KW-0448">Lipopolysaccharide biosynthesis</keyword>
<keyword evidence="3 10" id="KW-0808">Transferase</keyword>
<dbReference type="InterPro" id="IPR050256">
    <property type="entry name" value="Glycosyltransferase_2"/>
</dbReference>
<evidence type="ECO:0000256" key="5">
    <source>
        <dbReference type="ARBA" id="ARBA00022985"/>
    </source>
</evidence>
<dbReference type="EMBL" id="FXBB01000027">
    <property type="protein sequence ID" value="SMG39968.1"/>
    <property type="molecule type" value="Genomic_DNA"/>
</dbReference>
<keyword evidence="11" id="KW-1185">Reference proteome</keyword>
<keyword evidence="7 8" id="KW-0472">Membrane</keyword>
<dbReference type="InterPro" id="IPR029044">
    <property type="entry name" value="Nucleotide-diphossugar_trans"/>
</dbReference>
<gene>
    <name evidence="10" type="ORF">SAMN06275492_12712</name>
</gene>
<dbReference type="Proteomes" id="UP000193355">
    <property type="component" value="Unassembled WGS sequence"/>
</dbReference>
<protein>
    <submittedName>
        <fullName evidence="10">Undecaprenyl-phosphate 4-deoxy-4-formamido-L-arabinose transferase</fullName>
    </submittedName>
</protein>
<dbReference type="RefSeq" id="WP_085545141.1">
    <property type="nucleotide sequence ID" value="NZ_FXBB01000027.1"/>
</dbReference>
<organism evidence="10 11">
    <name type="scientific">Dethiosulfovibrio salsuginis</name>
    <dbReference type="NCBI Taxonomy" id="561720"/>
    <lineage>
        <taxon>Bacteria</taxon>
        <taxon>Thermotogati</taxon>
        <taxon>Synergistota</taxon>
        <taxon>Synergistia</taxon>
        <taxon>Synergistales</taxon>
        <taxon>Dethiosulfovibrionaceae</taxon>
        <taxon>Dethiosulfovibrio</taxon>
    </lineage>
</organism>
<evidence type="ECO:0000256" key="1">
    <source>
        <dbReference type="ARBA" id="ARBA00022475"/>
    </source>
</evidence>
<dbReference type="PANTHER" id="PTHR48090:SF3">
    <property type="entry name" value="UNDECAPRENYL-PHOSPHATE 4-DEOXY-4-FORMAMIDO-L-ARABINOSE TRANSFERASE"/>
    <property type="match status" value="1"/>
</dbReference>
<dbReference type="STRING" id="561720.SAMN06275492_12712"/>
<dbReference type="GO" id="GO:0099621">
    <property type="term" value="F:undecaprenyl-phosphate 4-deoxy-4-formamido-L-arabinose transferase activity"/>
    <property type="evidence" value="ECO:0007669"/>
    <property type="project" value="TreeGrafter"/>
</dbReference>